<dbReference type="PROSITE" id="PS50109">
    <property type="entry name" value="HIS_KIN"/>
    <property type="match status" value="1"/>
</dbReference>
<keyword evidence="7 14" id="KW-0418">Kinase</keyword>
<evidence type="ECO:0000256" key="7">
    <source>
        <dbReference type="ARBA" id="ARBA00022777"/>
    </source>
</evidence>
<evidence type="ECO:0000313" key="15">
    <source>
        <dbReference type="Proteomes" id="UP001651690"/>
    </source>
</evidence>
<evidence type="ECO:0000256" key="11">
    <source>
        <dbReference type="SAM" id="Phobius"/>
    </source>
</evidence>
<proteinExistence type="predicted"/>
<sequence length="486" mass="51326">MRLTRLRSASLRTRVALASAVAASAVVAVFTVLTSVVLLNNDAEQLDRRLDAIVQASVDPDHANDPGQTVLTTGRSRSTGQVVFQRGFQLPRLDPGTATVSVNGVEYRVRTVPMEQQGGLLISVGIRAEGALLNRTRIPLYTGVGVVTVLIAAGLGWLLAGPAVRPLRRLTEQTERLGQGSEQMVAVRGAREAEELSDAMTGMLNRLAAAQQATTNSLQAAQDFAANAAHELRTPLTAMRADIDTLRIHDLPAEERDEVVGDLARAQRRVEAIITALGQLASGQLAQDEDREIIDVTDMLDRVARENTRVGGAEVVLDVGDLGTVEGFPGGLRLAVDNLVRNAVAHGGASRIVLTARLTPGSWDRETLTRAADVLTIVVDDNGRGLPADEHEAVLGRFARGSTAAPGGSGLGLALVAQQAALHGGTVELTDSPLGGLRATLTLVASPAPKDVSTRRTAVSGERGALRRHANRVAGWRSSGTRRPRS</sequence>
<keyword evidence="10 11" id="KW-0472">Membrane</keyword>
<evidence type="ECO:0000259" key="12">
    <source>
        <dbReference type="PROSITE" id="PS50109"/>
    </source>
</evidence>
<evidence type="ECO:0000256" key="9">
    <source>
        <dbReference type="ARBA" id="ARBA00023012"/>
    </source>
</evidence>
<evidence type="ECO:0000256" key="2">
    <source>
        <dbReference type="ARBA" id="ARBA00004236"/>
    </source>
</evidence>
<comment type="subcellular location">
    <subcellularLocation>
        <location evidence="2">Cell membrane</location>
    </subcellularLocation>
</comment>
<keyword evidence="9" id="KW-0902">Two-component regulatory system</keyword>
<dbReference type="Gene3D" id="1.10.287.130">
    <property type="match status" value="1"/>
</dbReference>
<keyword evidence="8 11" id="KW-1133">Transmembrane helix</keyword>
<dbReference type="Proteomes" id="UP001651690">
    <property type="component" value="Unassembled WGS sequence"/>
</dbReference>
<evidence type="ECO:0000256" key="3">
    <source>
        <dbReference type="ARBA" id="ARBA00012438"/>
    </source>
</evidence>
<keyword evidence="4" id="KW-0597">Phosphoprotein</keyword>
<dbReference type="SMART" id="SM00387">
    <property type="entry name" value="HATPase_c"/>
    <property type="match status" value="1"/>
</dbReference>
<dbReference type="PANTHER" id="PTHR45436">
    <property type="entry name" value="SENSOR HISTIDINE KINASE YKOH"/>
    <property type="match status" value="1"/>
</dbReference>
<feature type="domain" description="Histidine kinase" evidence="12">
    <location>
        <begin position="227"/>
        <end position="447"/>
    </location>
</feature>
<evidence type="ECO:0000256" key="4">
    <source>
        <dbReference type="ARBA" id="ARBA00022553"/>
    </source>
</evidence>
<comment type="catalytic activity">
    <reaction evidence="1">
        <text>ATP + protein L-histidine = ADP + protein N-phospho-L-histidine.</text>
        <dbReference type="EC" id="2.7.13.3"/>
    </reaction>
</comment>
<dbReference type="EMBL" id="JANDBD010000003">
    <property type="protein sequence ID" value="MCP9272377.1"/>
    <property type="molecule type" value="Genomic_DNA"/>
</dbReference>
<evidence type="ECO:0000256" key="5">
    <source>
        <dbReference type="ARBA" id="ARBA00022679"/>
    </source>
</evidence>
<feature type="transmembrane region" description="Helical" evidence="11">
    <location>
        <begin position="138"/>
        <end position="160"/>
    </location>
</feature>
<protein>
    <recommendedName>
        <fullName evidence="3">histidine kinase</fullName>
        <ecNumber evidence="3">2.7.13.3</ecNumber>
    </recommendedName>
</protein>
<dbReference type="PRINTS" id="PR00344">
    <property type="entry name" value="BCTRLSENSOR"/>
</dbReference>
<dbReference type="PROSITE" id="PS50885">
    <property type="entry name" value="HAMP"/>
    <property type="match status" value="1"/>
</dbReference>
<dbReference type="InterPro" id="IPR036890">
    <property type="entry name" value="HATPase_C_sf"/>
</dbReference>
<dbReference type="Gene3D" id="3.30.565.10">
    <property type="entry name" value="Histidine kinase-like ATPase, C-terminal domain"/>
    <property type="match status" value="1"/>
</dbReference>
<dbReference type="Gene3D" id="6.10.340.10">
    <property type="match status" value="1"/>
</dbReference>
<dbReference type="SUPFAM" id="SSF55874">
    <property type="entry name" value="ATPase domain of HSP90 chaperone/DNA topoisomerase II/histidine kinase"/>
    <property type="match status" value="1"/>
</dbReference>
<dbReference type="InterPro" id="IPR050428">
    <property type="entry name" value="TCS_sensor_his_kinase"/>
</dbReference>
<evidence type="ECO:0000313" key="14">
    <source>
        <dbReference type="EMBL" id="MCP9272377.1"/>
    </source>
</evidence>
<dbReference type="CDD" id="cd00075">
    <property type="entry name" value="HATPase"/>
    <property type="match status" value="1"/>
</dbReference>
<dbReference type="GO" id="GO:0016301">
    <property type="term" value="F:kinase activity"/>
    <property type="evidence" value="ECO:0007669"/>
    <property type="project" value="UniProtKB-KW"/>
</dbReference>
<accession>A0ABT1M0R2</accession>
<dbReference type="InterPro" id="IPR004358">
    <property type="entry name" value="Sig_transdc_His_kin-like_C"/>
</dbReference>
<dbReference type="InterPro" id="IPR036097">
    <property type="entry name" value="HisK_dim/P_sf"/>
</dbReference>
<dbReference type="SMART" id="SM00388">
    <property type="entry name" value="HisKA"/>
    <property type="match status" value="1"/>
</dbReference>
<dbReference type="CDD" id="cd06225">
    <property type="entry name" value="HAMP"/>
    <property type="match status" value="1"/>
</dbReference>
<dbReference type="CDD" id="cd00082">
    <property type="entry name" value="HisKA"/>
    <property type="match status" value="1"/>
</dbReference>
<evidence type="ECO:0000256" key="6">
    <source>
        <dbReference type="ARBA" id="ARBA00022692"/>
    </source>
</evidence>
<feature type="domain" description="HAMP" evidence="13">
    <location>
        <begin position="161"/>
        <end position="212"/>
    </location>
</feature>
<gene>
    <name evidence="14" type="ORF">NM203_09280</name>
</gene>
<dbReference type="SUPFAM" id="SSF47384">
    <property type="entry name" value="Homodimeric domain of signal transducing histidine kinase"/>
    <property type="match status" value="1"/>
</dbReference>
<keyword evidence="15" id="KW-1185">Reference proteome</keyword>
<organism evidence="14 15">
    <name type="scientific">Mycolicibacterium arenosum</name>
    <dbReference type="NCBI Taxonomy" id="2952157"/>
    <lineage>
        <taxon>Bacteria</taxon>
        <taxon>Bacillati</taxon>
        <taxon>Actinomycetota</taxon>
        <taxon>Actinomycetes</taxon>
        <taxon>Mycobacteriales</taxon>
        <taxon>Mycobacteriaceae</taxon>
        <taxon>Mycolicibacterium</taxon>
    </lineage>
</organism>
<dbReference type="PANTHER" id="PTHR45436:SF5">
    <property type="entry name" value="SENSOR HISTIDINE KINASE TRCS"/>
    <property type="match status" value="1"/>
</dbReference>
<comment type="caution">
    <text evidence="14">The sequence shown here is derived from an EMBL/GenBank/DDBJ whole genome shotgun (WGS) entry which is preliminary data.</text>
</comment>
<dbReference type="InterPro" id="IPR003661">
    <property type="entry name" value="HisK_dim/P_dom"/>
</dbReference>
<dbReference type="InterPro" id="IPR005467">
    <property type="entry name" value="His_kinase_dom"/>
</dbReference>
<feature type="transmembrane region" description="Helical" evidence="11">
    <location>
        <begin position="15"/>
        <end position="39"/>
    </location>
</feature>
<evidence type="ECO:0000259" key="13">
    <source>
        <dbReference type="PROSITE" id="PS50885"/>
    </source>
</evidence>
<dbReference type="Pfam" id="PF00512">
    <property type="entry name" value="HisKA"/>
    <property type="match status" value="1"/>
</dbReference>
<evidence type="ECO:0000256" key="8">
    <source>
        <dbReference type="ARBA" id="ARBA00022989"/>
    </source>
</evidence>
<dbReference type="EC" id="2.7.13.3" evidence="3"/>
<dbReference type="InterPro" id="IPR003660">
    <property type="entry name" value="HAMP_dom"/>
</dbReference>
<dbReference type="RefSeq" id="WP_255059558.1">
    <property type="nucleotide sequence ID" value="NZ_JANDBD010000003.1"/>
</dbReference>
<dbReference type="InterPro" id="IPR003594">
    <property type="entry name" value="HATPase_dom"/>
</dbReference>
<dbReference type="Pfam" id="PF02518">
    <property type="entry name" value="HATPase_c"/>
    <property type="match status" value="1"/>
</dbReference>
<name>A0ABT1M0R2_9MYCO</name>
<evidence type="ECO:0000256" key="1">
    <source>
        <dbReference type="ARBA" id="ARBA00000085"/>
    </source>
</evidence>
<keyword evidence="5" id="KW-0808">Transferase</keyword>
<keyword evidence="6 11" id="KW-0812">Transmembrane</keyword>
<evidence type="ECO:0000256" key="10">
    <source>
        <dbReference type="ARBA" id="ARBA00023136"/>
    </source>
</evidence>
<reference evidence="14 15" key="1">
    <citation type="submission" date="2022-06" db="EMBL/GenBank/DDBJ databases">
        <title>Mycolicibacterium sp. CAU 1645 isolated from seawater.</title>
        <authorList>
            <person name="Kim W."/>
        </authorList>
    </citation>
    <scope>NUCLEOTIDE SEQUENCE [LARGE SCALE GENOMIC DNA]</scope>
    <source>
        <strain evidence="14 15">CAU 1645</strain>
    </source>
</reference>